<name>A0ABW4IED8_9SPHI</name>
<dbReference type="InterPro" id="IPR035992">
    <property type="entry name" value="Ricin_B-like_lectins"/>
</dbReference>
<dbReference type="Gene3D" id="2.80.10.50">
    <property type="match status" value="1"/>
</dbReference>
<accession>A0ABW4IED8</accession>
<protein>
    <recommendedName>
        <fullName evidence="4">Ricin B lectin domain-containing protein</fullName>
    </recommendedName>
</protein>
<dbReference type="RefSeq" id="WP_379663171.1">
    <property type="nucleotide sequence ID" value="NZ_JBHUDG010000020.1"/>
</dbReference>
<evidence type="ECO:0000256" key="1">
    <source>
        <dbReference type="SAM" id="SignalP"/>
    </source>
</evidence>
<feature type="signal peptide" evidence="1">
    <location>
        <begin position="1"/>
        <end position="21"/>
    </location>
</feature>
<gene>
    <name evidence="2" type="ORF">ACFSAH_12955</name>
</gene>
<evidence type="ECO:0008006" key="4">
    <source>
        <dbReference type="Google" id="ProtNLM"/>
    </source>
</evidence>
<feature type="chain" id="PRO_5045143538" description="Ricin B lectin domain-containing protein" evidence="1">
    <location>
        <begin position="22"/>
        <end position="190"/>
    </location>
</feature>
<proteinExistence type="predicted"/>
<dbReference type="PROSITE" id="PS51257">
    <property type="entry name" value="PROKAR_LIPOPROTEIN"/>
    <property type="match status" value="1"/>
</dbReference>
<keyword evidence="1" id="KW-0732">Signal</keyword>
<dbReference type="SUPFAM" id="SSF50370">
    <property type="entry name" value="Ricin B-like lectins"/>
    <property type="match status" value="1"/>
</dbReference>
<comment type="caution">
    <text evidence="2">The sequence shown here is derived from an EMBL/GenBank/DDBJ whole genome shotgun (WGS) entry which is preliminary data.</text>
</comment>
<organism evidence="2 3">
    <name type="scientific">Pseudopedobacter beijingensis</name>
    <dbReference type="NCBI Taxonomy" id="1207056"/>
    <lineage>
        <taxon>Bacteria</taxon>
        <taxon>Pseudomonadati</taxon>
        <taxon>Bacteroidota</taxon>
        <taxon>Sphingobacteriia</taxon>
        <taxon>Sphingobacteriales</taxon>
        <taxon>Sphingobacteriaceae</taxon>
        <taxon>Pseudopedobacter</taxon>
    </lineage>
</organism>
<keyword evidence="3" id="KW-1185">Reference proteome</keyword>
<evidence type="ECO:0000313" key="2">
    <source>
        <dbReference type="EMBL" id="MFD1630792.1"/>
    </source>
</evidence>
<dbReference type="Proteomes" id="UP001597118">
    <property type="component" value="Unassembled WGS sequence"/>
</dbReference>
<evidence type="ECO:0000313" key="3">
    <source>
        <dbReference type="Proteomes" id="UP001597118"/>
    </source>
</evidence>
<sequence length="190" mass="20751">MKNIIKLFILVAVISGITACAELQQTTSTLNNSGILKIPTPAQKTAGSGISNVNKITTGTYYIINTGNQKALTLPRKEKFTTLALNDFNGSDLQKWEVIQLKNGKVQLKLYDSPNWYVYFSNSVVVSVNSENAENFSLKPATGTSNKFNLVTSTYAGKVLIWNGNPSGNGTGTAVLQNNKFDQWELVPVR</sequence>
<reference evidence="3" key="1">
    <citation type="journal article" date="2019" name="Int. J. Syst. Evol. Microbiol.">
        <title>The Global Catalogue of Microorganisms (GCM) 10K type strain sequencing project: providing services to taxonomists for standard genome sequencing and annotation.</title>
        <authorList>
            <consortium name="The Broad Institute Genomics Platform"/>
            <consortium name="The Broad Institute Genome Sequencing Center for Infectious Disease"/>
            <person name="Wu L."/>
            <person name="Ma J."/>
        </authorList>
    </citation>
    <scope>NUCLEOTIDE SEQUENCE [LARGE SCALE GENOMIC DNA]</scope>
    <source>
        <strain evidence="3">CCUG 53762</strain>
    </source>
</reference>
<dbReference type="EMBL" id="JBHUDG010000020">
    <property type="protein sequence ID" value="MFD1630792.1"/>
    <property type="molecule type" value="Genomic_DNA"/>
</dbReference>